<keyword evidence="2" id="KW-0732">Signal</keyword>
<organism evidence="3 4">
    <name type="scientific">Didymella glomerata</name>
    <dbReference type="NCBI Taxonomy" id="749621"/>
    <lineage>
        <taxon>Eukaryota</taxon>
        <taxon>Fungi</taxon>
        <taxon>Dikarya</taxon>
        <taxon>Ascomycota</taxon>
        <taxon>Pezizomycotina</taxon>
        <taxon>Dothideomycetes</taxon>
        <taxon>Pleosporomycetidae</taxon>
        <taxon>Pleosporales</taxon>
        <taxon>Pleosporineae</taxon>
        <taxon>Didymellaceae</taxon>
        <taxon>Didymella</taxon>
    </lineage>
</organism>
<feature type="chain" id="PRO_5040891169" description="Isomerase YbhE" evidence="2">
    <location>
        <begin position="21"/>
        <end position="398"/>
    </location>
</feature>
<dbReference type="AlphaFoldDB" id="A0A9W8X837"/>
<evidence type="ECO:0000313" key="4">
    <source>
        <dbReference type="Proteomes" id="UP001140562"/>
    </source>
</evidence>
<sequence length="398" mass="43577">MLVSNLARLLFCILPVLTDAATLFAAQSNGHLTTLSLTRHGKSYSLTATFTTRDAGGNPSWLNIDSKQRLLYCLDRGQSNATRGSLNSFRIGKNGVLEKIASVDAPFSGVAAAYFDLSNGRRAYVTASYNKSAIAAFAFPPTGVLEPPSQVLYPTSTTVGPVPSRQNGSFSHHVILDPSRKFILVPDLGADLIRVYTYHPDDVAPLVERAPLRTEPGAGPRHGVFWRAPGKEKEEWFLLVNGELSQMVYSYRVRYVEDGLEWEKVDEVVALGELGEGLQMNQASTSEIAVSPDQRFVVVSSRQHSFNLSPLYQKEESDSLSTFRVNDDATLELVQIVPSGGYLPRQFSLNKKGDKVAVGHQVNGTVVIWERDIESGMVGEKLAEVKLSGPAVFVGWDE</sequence>
<dbReference type="GO" id="GO:0017057">
    <property type="term" value="F:6-phosphogluconolactonase activity"/>
    <property type="evidence" value="ECO:0007669"/>
    <property type="project" value="TreeGrafter"/>
</dbReference>
<feature type="signal peptide" evidence="2">
    <location>
        <begin position="1"/>
        <end position="20"/>
    </location>
</feature>
<comment type="caution">
    <text evidence="3">The sequence shown here is derived from an EMBL/GenBank/DDBJ whole genome shotgun (WGS) entry which is preliminary data.</text>
</comment>
<evidence type="ECO:0000256" key="1">
    <source>
        <dbReference type="ARBA" id="ARBA00005564"/>
    </source>
</evidence>
<dbReference type="PANTHER" id="PTHR30344:SF1">
    <property type="entry name" value="6-PHOSPHOGLUCONOLACTONASE"/>
    <property type="match status" value="1"/>
</dbReference>
<reference evidence="3" key="1">
    <citation type="submission" date="2022-10" db="EMBL/GenBank/DDBJ databases">
        <title>Tapping the CABI collections for fungal endophytes: first genome assemblies for Collariella, Neodidymelliopsis, Ascochyta clinopodiicola, Didymella pomorum, Didymosphaeria variabile, Neocosmospora piperis and Neocucurbitaria cava.</title>
        <authorList>
            <person name="Hill R."/>
        </authorList>
    </citation>
    <scope>NUCLEOTIDE SEQUENCE</scope>
    <source>
        <strain evidence="3">IMI 360193</strain>
    </source>
</reference>
<dbReference type="InterPro" id="IPR050282">
    <property type="entry name" value="Cycloisomerase_2"/>
</dbReference>
<dbReference type="PANTHER" id="PTHR30344">
    <property type="entry name" value="6-PHOSPHOGLUCONOLACTONASE-RELATED"/>
    <property type="match status" value="1"/>
</dbReference>
<dbReference type="Gene3D" id="2.130.10.10">
    <property type="entry name" value="YVTN repeat-like/Quinoprotein amine dehydrogenase"/>
    <property type="match status" value="1"/>
</dbReference>
<dbReference type="InterPro" id="IPR011048">
    <property type="entry name" value="Haem_d1_sf"/>
</dbReference>
<evidence type="ECO:0000313" key="3">
    <source>
        <dbReference type="EMBL" id="KAJ4342669.1"/>
    </source>
</evidence>
<dbReference type="InterPro" id="IPR015943">
    <property type="entry name" value="WD40/YVTN_repeat-like_dom_sf"/>
</dbReference>
<dbReference type="EMBL" id="JAPEUV010000005">
    <property type="protein sequence ID" value="KAJ4342669.1"/>
    <property type="molecule type" value="Genomic_DNA"/>
</dbReference>
<name>A0A9W8X837_9PLEO</name>
<gene>
    <name evidence="3" type="ORF">N0V87_000878</name>
</gene>
<proteinExistence type="inferred from homology"/>
<evidence type="ECO:0000256" key="2">
    <source>
        <dbReference type="SAM" id="SignalP"/>
    </source>
</evidence>
<dbReference type="Proteomes" id="UP001140562">
    <property type="component" value="Unassembled WGS sequence"/>
</dbReference>
<keyword evidence="4" id="KW-1185">Reference proteome</keyword>
<comment type="similarity">
    <text evidence="1">Belongs to the cycloisomerase 2 family.</text>
</comment>
<dbReference type="OrthoDB" id="9972196at2759"/>
<accession>A0A9W8X837</accession>
<dbReference type="Pfam" id="PF10282">
    <property type="entry name" value="Lactonase"/>
    <property type="match status" value="1"/>
</dbReference>
<dbReference type="InterPro" id="IPR019405">
    <property type="entry name" value="Lactonase_7-beta_prop"/>
</dbReference>
<evidence type="ECO:0008006" key="5">
    <source>
        <dbReference type="Google" id="ProtNLM"/>
    </source>
</evidence>
<dbReference type="SUPFAM" id="SSF51004">
    <property type="entry name" value="C-terminal (heme d1) domain of cytochrome cd1-nitrite reductase"/>
    <property type="match status" value="1"/>
</dbReference>
<protein>
    <recommendedName>
        <fullName evidence="5">Isomerase YbhE</fullName>
    </recommendedName>
</protein>